<protein>
    <recommendedName>
        <fullName evidence="1">WRKY19-like zinc finger domain-containing protein</fullName>
    </recommendedName>
</protein>
<comment type="caution">
    <text evidence="2">The sequence shown here is derived from an EMBL/GenBank/DDBJ whole genome shotgun (WGS) entry which is preliminary data.</text>
</comment>
<dbReference type="Pfam" id="PF24906">
    <property type="entry name" value="Zf_WRKY19"/>
    <property type="match status" value="2"/>
</dbReference>
<reference evidence="2 3" key="1">
    <citation type="submission" date="2012-05" db="EMBL/GenBank/DDBJ databases">
        <title>Recombination and specialization in a pathogen metapopulation.</title>
        <authorList>
            <person name="Gardiner A."/>
            <person name="Kemen E."/>
            <person name="Schultz-Larsen T."/>
            <person name="MacLean D."/>
            <person name="Van Oosterhout C."/>
            <person name="Jones J.D.G."/>
        </authorList>
    </citation>
    <scope>NUCLEOTIDE SEQUENCE [LARGE SCALE GENOMIC DNA]</scope>
    <source>
        <strain evidence="2 3">Ac Nc2</strain>
    </source>
</reference>
<evidence type="ECO:0000313" key="2">
    <source>
        <dbReference type="EMBL" id="CCI50694.1"/>
    </source>
</evidence>
<dbReference type="InParanoid" id="A0A024GVB2"/>
<dbReference type="PANTHER" id="PTHR31827">
    <property type="entry name" value="EMB|CAB89363.1"/>
    <property type="match status" value="1"/>
</dbReference>
<dbReference type="PANTHER" id="PTHR31827:SF1">
    <property type="entry name" value="EMB|CAB89363.1"/>
    <property type="match status" value="1"/>
</dbReference>
<gene>
    <name evidence="2" type="ORF">BN9_128080</name>
</gene>
<proteinExistence type="predicted"/>
<sequence length="147" mass="15597">SNEIFVTNVLDANTTVGSQQLQLAKRDQSCRDRGNSCEKRVQKIKFCEIDSCLKRAKTGGLCIAHGGGSRCSNEGCCKHAVTLGRCISHGGGKRCAIAGCGNASRKQGVCWSHGGKLLCKYEGCAKGPKLGGLCWSHNKSHVANSDQ</sequence>
<dbReference type="AlphaFoldDB" id="A0A024GVB2"/>
<dbReference type="OrthoDB" id="63748at2759"/>
<accession>A0A024GVB2</accession>
<evidence type="ECO:0000259" key="1">
    <source>
        <dbReference type="Pfam" id="PF24906"/>
    </source>
</evidence>
<dbReference type="STRING" id="65357.A0A024GVB2"/>
<dbReference type="InterPro" id="IPR056866">
    <property type="entry name" value="Znf_WRKY19"/>
</dbReference>
<feature type="non-terminal residue" evidence="2">
    <location>
        <position position="1"/>
    </location>
</feature>
<evidence type="ECO:0000313" key="3">
    <source>
        <dbReference type="Proteomes" id="UP000053237"/>
    </source>
</evidence>
<name>A0A024GVB2_9STRA</name>
<organism evidence="2 3">
    <name type="scientific">Albugo candida</name>
    <dbReference type="NCBI Taxonomy" id="65357"/>
    <lineage>
        <taxon>Eukaryota</taxon>
        <taxon>Sar</taxon>
        <taxon>Stramenopiles</taxon>
        <taxon>Oomycota</taxon>
        <taxon>Peronosporomycetes</taxon>
        <taxon>Albuginales</taxon>
        <taxon>Albuginaceae</taxon>
        <taxon>Albugo</taxon>
    </lineage>
</organism>
<dbReference type="EMBL" id="CAIX01000970">
    <property type="protein sequence ID" value="CCI50694.1"/>
    <property type="molecule type" value="Genomic_DNA"/>
</dbReference>
<feature type="domain" description="WRKY19-like zinc finger" evidence="1">
    <location>
        <begin position="45"/>
        <end position="67"/>
    </location>
</feature>
<keyword evidence="3" id="KW-1185">Reference proteome</keyword>
<dbReference type="Proteomes" id="UP000053237">
    <property type="component" value="Unassembled WGS sequence"/>
</dbReference>
<feature type="domain" description="WRKY19-like zinc finger" evidence="1">
    <location>
        <begin position="119"/>
        <end position="137"/>
    </location>
</feature>